<proteinExistence type="predicted"/>
<gene>
    <name evidence="1" type="ORF">FEF09_19660</name>
</gene>
<evidence type="ECO:0000313" key="1">
    <source>
        <dbReference type="EMBL" id="TWV98859.1"/>
    </source>
</evidence>
<dbReference type="SUPFAM" id="SSF50494">
    <property type="entry name" value="Trypsin-like serine proteases"/>
    <property type="match status" value="1"/>
</dbReference>
<dbReference type="AlphaFoldDB" id="A0A5C6LQT6"/>
<reference evidence="1 2" key="1">
    <citation type="submission" date="2019-08" db="EMBL/GenBank/DDBJ databases">
        <title>Whole genome sequencing of chitin degrading bacteria Chitinophaga pinensis YS16.</title>
        <authorList>
            <person name="Singh R.P."/>
            <person name="Manchanda G."/>
            <person name="Maurya I.K."/>
            <person name="Joshi N.K."/>
            <person name="Srivastava A.K."/>
        </authorList>
    </citation>
    <scope>NUCLEOTIDE SEQUENCE [LARGE SCALE GENOMIC DNA]</scope>
    <source>
        <strain evidence="1 2">YS-16</strain>
    </source>
</reference>
<dbReference type="EMBL" id="VOHS01000022">
    <property type="protein sequence ID" value="TWV98859.1"/>
    <property type="molecule type" value="Genomic_DNA"/>
</dbReference>
<name>A0A5C6LQT6_9BACT</name>
<dbReference type="InterPro" id="IPR043504">
    <property type="entry name" value="Peptidase_S1_PA_chymotrypsin"/>
</dbReference>
<keyword evidence="2" id="KW-1185">Reference proteome</keyword>
<accession>A0A5C6LQT6</accession>
<dbReference type="Proteomes" id="UP000318815">
    <property type="component" value="Unassembled WGS sequence"/>
</dbReference>
<organism evidence="1 2">
    <name type="scientific">Chitinophaga pinensis</name>
    <dbReference type="NCBI Taxonomy" id="79329"/>
    <lineage>
        <taxon>Bacteria</taxon>
        <taxon>Pseudomonadati</taxon>
        <taxon>Bacteroidota</taxon>
        <taxon>Chitinophagia</taxon>
        <taxon>Chitinophagales</taxon>
        <taxon>Chitinophagaceae</taxon>
        <taxon>Chitinophaga</taxon>
    </lineage>
</organism>
<dbReference type="RefSeq" id="WP_146306687.1">
    <property type="nucleotide sequence ID" value="NZ_VOHS01000022.1"/>
</dbReference>
<sequence length="336" mass="36693">MEENIDNPLQGKNLRSRVALNKFKNLLIGQPDVNAIGIGRRRVKGKETGEICLKAFVPQKLPEKILPAWRILPKSLPVDGHKVMVDVEEMEKAIVPNFNISAMQTTISSKEASPLLPVPMQPGQSSANIISDVGTVCIYARRKGQIGTHRRFFISCNHVFSSLNLAPIGTPIIAPARLDGGIYPYNQIGNLINFIPLWFGPLYNNFCDAALAYTLQEKGGINKVKDIGIIKELGSIQSLEDNPVVYKTGRTTGVTSGTVVAASASIKVDYWALGSYGVNTVFHNQIITTHMGAYGDSGSLLINHQQRAVGMLFAGSATHTFFNPLHLILQAFELEI</sequence>
<dbReference type="InterPro" id="IPR009003">
    <property type="entry name" value="Peptidase_S1_PA"/>
</dbReference>
<dbReference type="Gene3D" id="2.40.10.10">
    <property type="entry name" value="Trypsin-like serine proteases"/>
    <property type="match status" value="1"/>
</dbReference>
<protein>
    <submittedName>
        <fullName evidence="1">Uncharacterized protein</fullName>
    </submittedName>
</protein>
<dbReference type="OrthoDB" id="288917at2"/>
<evidence type="ECO:0000313" key="2">
    <source>
        <dbReference type="Proteomes" id="UP000318815"/>
    </source>
</evidence>
<comment type="caution">
    <text evidence="1">The sequence shown here is derived from an EMBL/GenBank/DDBJ whole genome shotgun (WGS) entry which is preliminary data.</text>
</comment>